<name>A0AAQ3U3U4_PASNO</name>
<organism evidence="3 4">
    <name type="scientific">Paspalum notatum var. saurae</name>
    <dbReference type="NCBI Taxonomy" id="547442"/>
    <lineage>
        <taxon>Eukaryota</taxon>
        <taxon>Viridiplantae</taxon>
        <taxon>Streptophyta</taxon>
        <taxon>Embryophyta</taxon>
        <taxon>Tracheophyta</taxon>
        <taxon>Spermatophyta</taxon>
        <taxon>Magnoliopsida</taxon>
        <taxon>Liliopsida</taxon>
        <taxon>Poales</taxon>
        <taxon>Poaceae</taxon>
        <taxon>PACMAD clade</taxon>
        <taxon>Panicoideae</taxon>
        <taxon>Andropogonodae</taxon>
        <taxon>Paspaleae</taxon>
        <taxon>Paspalinae</taxon>
        <taxon>Paspalum</taxon>
    </lineage>
</organism>
<feature type="domain" description="Retrotransposon gag" evidence="2">
    <location>
        <begin position="1"/>
        <end position="37"/>
    </location>
</feature>
<accession>A0AAQ3U3U4</accession>
<evidence type="ECO:0000313" key="3">
    <source>
        <dbReference type="EMBL" id="WVZ84811.1"/>
    </source>
</evidence>
<evidence type="ECO:0000259" key="2">
    <source>
        <dbReference type="Pfam" id="PF03732"/>
    </source>
</evidence>
<dbReference type="Proteomes" id="UP001341281">
    <property type="component" value="Chromosome 07"/>
</dbReference>
<gene>
    <name evidence="3" type="ORF">U9M48_031798</name>
</gene>
<keyword evidence="4" id="KW-1185">Reference proteome</keyword>
<feature type="region of interest" description="Disordered" evidence="1">
    <location>
        <begin position="63"/>
        <end position="91"/>
    </location>
</feature>
<dbReference type="AlphaFoldDB" id="A0AAQ3U3U4"/>
<dbReference type="EMBL" id="CP144751">
    <property type="protein sequence ID" value="WVZ84811.1"/>
    <property type="molecule type" value="Genomic_DNA"/>
</dbReference>
<sequence>MTVTEYRDKFLQLARYAPTEVAEDSDKQEHFMEGLRDTLQLQLMNGHYNNFNHLVDRALLTEQKSREIEDRKRKFTPTPTNGSNRPRQPQQ</sequence>
<feature type="compositionally biased region" description="Basic and acidic residues" evidence="1">
    <location>
        <begin position="63"/>
        <end position="72"/>
    </location>
</feature>
<feature type="compositionally biased region" description="Polar residues" evidence="1">
    <location>
        <begin position="77"/>
        <end position="91"/>
    </location>
</feature>
<proteinExistence type="predicted"/>
<evidence type="ECO:0000256" key="1">
    <source>
        <dbReference type="SAM" id="MobiDB-lite"/>
    </source>
</evidence>
<evidence type="ECO:0000313" key="4">
    <source>
        <dbReference type="Proteomes" id="UP001341281"/>
    </source>
</evidence>
<dbReference type="InterPro" id="IPR005162">
    <property type="entry name" value="Retrotrans_gag_dom"/>
</dbReference>
<dbReference type="Pfam" id="PF03732">
    <property type="entry name" value="Retrotrans_gag"/>
    <property type="match status" value="1"/>
</dbReference>
<protein>
    <recommendedName>
        <fullName evidence="2">Retrotransposon gag domain-containing protein</fullName>
    </recommendedName>
</protein>
<reference evidence="3 4" key="1">
    <citation type="submission" date="2024-02" db="EMBL/GenBank/DDBJ databases">
        <title>High-quality chromosome-scale genome assembly of Pensacola bahiagrass (Paspalum notatum Flugge var. saurae).</title>
        <authorList>
            <person name="Vega J.M."/>
            <person name="Podio M."/>
            <person name="Orjuela J."/>
            <person name="Siena L.A."/>
            <person name="Pessino S.C."/>
            <person name="Combes M.C."/>
            <person name="Mariac C."/>
            <person name="Albertini E."/>
            <person name="Pupilli F."/>
            <person name="Ortiz J.P.A."/>
            <person name="Leblanc O."/>
        </authorList>
    </citation>
    <scope>NUCLEOTIDE SEQUENCE [LARGE SCALE GENOMIC DNA]</scope>
    <source>
        <strain evidence="3">R1</strain>
        <tissue evidence="3">Leaf</tissue>
    </source>
</reference>